<accession>A0A6A5UUL0</accession>
<dbReference type="GO" id="GO:0047490">
    <property type="term" value="F:pectin lyase activity"/>
    <property type="evidence" value="ECO:0007669"/>
    <property type="project" value="UniProtKB-EC"/>
</dbReference>
<dbReference type="EC" id="4.2.2.10" evidence="7"/>
<organism evidence="10 11">
    <name type="scientific">Bimuria novae-zelandiae CBS 107.79</name>
    <dbReference type="NCBI Taxonomy" id="1447943"/>
    <lineage>
        <taxon>Eukaryota</taxon>
        <taxon>Fungi</taxon>
        <taxon>Dikarya</taxon>
        <taxon>Ascomycota</taxon>
        <taxon>Pezizomycotina</taxon>
        <taxon>Dothideomycetes</taxon>
        <taxon>Pleosporomycetidae</taxon>
        <taxon>Pleosporales</taxon>
        <taxon>Massarineae</taxon>
        <taxon>Didymosphaeriaceae</taxon>
        <taxon>Bimuria</taxon>
    </lineage>
</organism>
<reference evidence="10" key="1">
    <citation type="journal article" date="2020" name="Stud. Mycol.">
        <title>101 Dothideomycetes genomes: a test case for predicting lifestyles and emergence of pathogens.</title>
        <authorList>
            <person name="Haridas S."/>
            <person name="Albert R."/>
            <person name="Binder M."/>
            <person name="Bloem J."/>
            <person name="Labutti K."/>
            <person name="Salamov A."/>
            <person name="Andreopoulos B."/>
            <person name="Baker S."/>
            <person name="Barry K."/>
            <person name="Bills G."/>
            <person name="Bluhm B."/>
            <person name="Cannon C."/>
            <person name="Castanera R."/>
            <person name="Culley D."/>
            <person name="Daum C."/>
            <person name="Ezra D."/>
            <person name="Gonzalez J."/>
            <person name="Henrissat B."/>
            <person name="Kuo A."/>
            <person name="Liang C."/>
            <person name="Lipzen A."/>
            <person name="Lutzoni F."/>
            <person name="Magnuson J."/>
            <person name="Mondo S."/>
            <person name="Nolan M."/>
            <person name="Ohm R."/>
            <person name="Pangilinan J."/>
            <person name="Park H.-J."/>
            <person name="Ramirez L."/>
            <person name="Alfaro M."/>
            <person name="Sun H."/>
            <person name="Tritt A."/>
            <person name="Yoshinaga Y."/>
            <person name="Zwiers L.-H."/>
            <person name="Turgeon B."/>
            <person name="Goodwin S."/>
            <person name="Spatafora J."/>
            <person name="Crous P."/>
            <person name="Grigoriev I."/>
        </authorList>
    </citation>
    <scope>NUCLEOTIDE SEQUENCE</scope>
    <source>
        <strain evidence="10">CBS 107.79</strain>
    </source>
</reference>
<keyword evidence="4 8" id="KW-0732">Signal</keyword>
<dbReference type="GO" id="GO:0005576">
    <property type="term" value="C:extracellular region"/>
    <property type="evidence" value="ECO:0007669"/>
    <property type="project" value="UniProtKB-SubCell"/>
</dbReference>
<keyword evidence="11" id="KW-1185">Reference proteome</keyword>
<dbReference type="PANTHER" id="PTHR31683:SF16">
    <property type="entry name" value="PECTIN LYASE A-RELATED"/>
    <property type="match status" value="1"/>
</dbReference>
<dbReference type="EMBL" id="ML976777">
    <property type="protein sequence ID" value="KAF1964757.1"/>
    <property type="molecule type" value="Genomic_DNA"/>
</dbReference>
<dbReference type="PANTHER" id="PTHR31683">
    <property type="entry name" value="PECTATE LYASE 18-RELATED"/>
    <property type="match status" value="1"/>
</dbReference>
<evidence type="ECO:0000256" key="1">
    <source>
        <dbReference type="ARBA" id="ARBA00004613"/>
    </source>
</evidence>
<comment type="similarity">
    <text evidence="2">Belongs to the polysaccharide lyase 1 family.</text>
</comment>
<dbReference type="SUPFAM" id="SSF51126">
    <property type="entry name" value="Pectin lyase-like"/>
    <property type="match status" value="1"/>
</dbReference>
<dbReference type="GO" id="GO:0030570">
    <property type="term" value="F:pectate lyase activity"/>
    <property type="evidence" value="ECO:0007669"/>
    <property type="project" value="InterPro"/>
</dbReference>
<protein>
    <recommendedName>
        <fullName evidence="7">pectin lyase</fullName>
        <ecNumber evidence="7">4.2.2.10</ecNumber>
    </recommendedName>
</protein>
<feature type="signal peptide" evidence="8">
    <location>
        <begin position="1"/>
        <end position="16"/>
    </location>
</feature>
<feature type="chain" id="PRO_5025420711" description="pectin lyase" evidence="8">
    <location>
        <begin position="17"/>
        <end position="376"/>
    </location>
</feature>
<dbReference type="InterPro" id="IPR011050">
    <property type="entry name" value="Pectin_lyase_fold/virulence"/>
</dbReference>
<dbReference type="Proteomes" id="UP000800036">
    <property type="component" value="Unassembled WGS sequence"/>
</dbReference>
<gene>
    <name evidence="10" type="ORF">BU23DRAFT_491642</name>
</gene>
<keyword evidence="5 10" id="KW-0456">Lyase</keyword>
<evidence type="ECO:0000256" key="5">
    <source>
        <dbReference type="ARBA" id="ARBA00023239"/>
    </source>
</evidence>
<evidence type="ECO:0000256" key="2">
    <source>
        <dbReference type="ARBA" id="ARBA00010980"/>
    </source>
</evidence>
<name>A0A6A5UUL0_9PLEO</name>
<evidence type="ECO:0000256" key="4">
    <source>
        <dbReference type="ARBA" id="ARBA00022729"/>
    </source>
</evidence>
<dbReference type="OrthoDB" id="1637350at2759"/>
<dbReference type="InterPro" id="IPR012334">
    <property type="entry name" value="Pectin_lyas_fold"/>
</dbReference>
<sequence length="376" mass="38822">MQRFVIALLGASAVFAAPTTPVKRATVSGSAEGFAAGVTGGGDAAAVTPATLDELVSYLGDKEPRVIVLNKEFDFTDSEGTTTGSGCSPWGTGSQCQIAINKDDWCTNYQPDAPTVSSISYSAAGVAGIPVASDKTIIGEGSKGVIKGKGLRMANGASNIIIQNIHVTEINPQYVWGGDAITIDGGDMIWIDHVKTSLIGRQHIVLGESSSGKVTISNSEIDGTTSWSAECNAYHYWAVLFLGSDDSITFKGNYIHNTSGRGPKVGGKTALHVVNNYWSDIDPTGHAFEIDAGASILAEGNTFDGVKTPVSPQEGKLYTGTDCSSALGRACVENTLTNSGEFSGTDSDVLSSFSSNAAAAEKNASGVPTSAGFGKI</sequence>
<proteinExistence type="inferred from homology"/>
<evidence type="ECO:0000259" key="9">
    <source>
        <dbReference type="SMART" id="SM00656"/>
    </source>
</evidence>
<keyword evidence="3" id="KW-0964">Secreted</keyword>
<evidence type="ECO:0000256" key="6">
    <source>
        <dbReference type="ARBA" id="ARBA00036818"/>
    </source>
</evidence>
<evidence type="ECO:0000256" key="7">
    <source>
        <dbReference type="ARBA" id="ARBA00039082"/>
    </source>
</evidence>
<dbReference type="AlphaFoldDB" id="A0A6A5UUL0"/>
<dbReference type="SMART" id="SM00656">
    <property type="entry name" value="Amb_all"/>
    <property type="match status" value="1"/>
</dbReference>
<evidence type="ECO:0000256" key="8">
    <source>
        <dbReference type="SAM" id="SignalP"/>
    </source>
</evidence>
<dbReference type="FunFam" id="2.160.20.10:FF:000003">
    <property type="entry name" value="Pectin lyase F"/>
    <property type="match status" value="1"/>
</dbReference>
<dbReference type="InterPro" id="IPR045032">
    <property type="entry name" value="PEL"/>
</dbReference>
<dbReference type="Gene3D" id="2.160.20.10">
    <property type="entry name" value="Single-stranded right-handed beta-helix, Pectin lyase-like"/>
    <property type="match status" value="1"/>
</dbReference>
<evidence type="ECO:0000256" key="3">
    <source>
        <dbReference type="ARBA" id="ARBA00022525"/>
    </source>
</evidence>
<feature type="domain" description="Pectate lyase" evidence="9">
    <location>
        <begin position="99"/>
        <end position="309"/>
    </location>
</feature>
<evidence type="ECO:0000313" key="10">
    <source>
        <dbReference type="EMBL" id="KAF1964757.1"/>
    </source>
</evidence>
<dbReference type="GO" id="GO:0000272">
    <property type="term" value="P:polysaccharide catabolic process"/>
    <property type="evidence" value="ECO:0007669"/>
    <property type="project" value="UniProtKB-KW"/>
</dbReference>
<comment type="catalytic activity">
    <reaction evidence="6">
        <text>Eliminative cleavage of (1-&gt;4)-alpha-D-galacturonan methyl ester to give oligosaccharides with 4-deoxy-6-O-methyl-alpha-D-galact-4-enuronosyl groups at their non-reducing ends.</text>
        <dbReference type="EC" id="4.2.2.10"/>
    </reaction>
</comment>
<dbReference type="InterPro" id="IPR002022">
    <property type="entry name" value="Pec_lyase"/>
</dbReference>
<comment type="subcellular location">
    <subcellularLocation>
        <location evidence="1">Secreted</location>
    </subcellularLocation>
</comment>
<evidence type="ECO:0000313" key="11">
    <source>
        <dbReference type="Proteomes" id="UP000800036"/>
    </source>
</evidence>